<feature type="domain" description="Protein kinase" evidence="2">
    <location>
        <begin position="1"/>
        <end position="456"/>
    </location>
</feature>
<accession>A0A5J4VVI2</accession>
<dbReference type="AlphaFoldDB" id="A0A5J4VVI2"/>
<dbReference type="PROSITE" id="PS00108">
    <property type="entry name" value="PROTEIN_KINASE_ST"/>
    <property type="match status" value="1"/>
</dbReference>
<evidence type="ECO:0000313" key="4">
    <source>
        <dbReference type="Proteomes" id="UP000324800"/>
    </source>
</evidence>
<feature type="compositionally biased region" description="Acidic residues" evidence="1">
    <location>
        <begin position="371"/>
        <end position="383"/>
    </location>
</feature>
<dbReference type="InterPro" id="IPR000719">
    <property type="entry name" value="Prot_kinase_dom"/>
</dbReference>
<dbReference type="PROSITE" id="PS50011">
    <property type="entry name" value="PROTEIN_KINASE_DOM"/>
    <property type="match status" value="1"/>
</dbReference>
<dbReference type="SMART" id="SM00220">
    <property type="entry name" value="S_TKc"/>
    <property type="match status" value="1"/>
</dbReference>
<feature type="region of interest" description="Disordered" evidence="1">
    <location>
        <begin position="463"/>
        <end position="485"/>
    </location>
</feature>
<dbReference type="PANTHER" id="PTHR24361">
    <property type="entry name" value="MITOGEN-ACTIVATED KINASE KINASE KINASE"/>
    <property type="match status" value="1"/>
</dbReference>
<dbReference type="PANTHER" id="PTHR24361:SF842">
    <property type="entry name" value="KINASE, PUTATIVE-RELATED"/>
    <property type="match status" value="1"/>
</dbReference>
<comment type="caution">
    <text evidence="3">The sequence shown here is derived from an EMBL/GenBank/DDBJ whole genome shotgun (WGS) entry which is preliminary data.</text>
</comment>
<feature type="compositionally biased region" description="Acidic residues" evidence="1">
    <location>
        <begin position="1"/>
        <end position="12"/>
    </location>
</feature>
<dbReference type="GO" id="GO:0004674">
    <property type="term" value="F:protein serine/threonine kinase activity"/>
    <property type="evidence" value="ECO:0007669"/>
    <property type="project" value="TreeGrafter"/>
</dbReference>
<dbReference type="InterPro" id="IPR008271">
    <property type="entry name" value="Ser/Thr_kinase_AS"/>
</dbReference>
<feature type="compositionally biased region" description="Polar residues" evidence="1">
    <location>
        <begin position="384"/>
        <end position="395"/>
    </location>
</feature>
<dbReference type="OrthoDB" id="10013850at2759"/>
<dbReference type="Proteomes" id="UP000324800">
    <property type="component" value="Unassembled WGS sequence"/>
</dbReference>
<feature type="non-terminal residue" evidence="3">
    <location>
        <position position="1"/>
    </location>
</feature>
<name>A0A5J4VVI2_9EUKA</name>
<proteinExistence type="predicted"/>
<dbReference type="Gene3D" id="1.10.510.10">
    <property type="entry name" value="Transferase(Phosphotransferase) domain 1"/>
    <property type="match status" value="1"/>
</dbReference>
<feature type="compositionally biased region" description="Acidic residues" evidence="1">
    <location>
        <begin position="20"/>
        <end position="29"/>
    </location>
</feature>
<dbReference type="Pfam" id="PF00069">
    <property type="entry name" value="Pkinase"/>
    <property type="match status" value="2"/>
</dbReference>
<dbReference type="GO" id="GO:0005524">
    <property type="term" value="F:ATP binding"/>
    <property type="evidence" value="ECO:0007669"/>
    <property type="project" value="InterPro"/>
</dbReference>
<gene>
    <name evidence="3" type="ORF">EZS28_018113</name>
</gene>
<evidence type="ECO:0000259" key="2">
    <source>
        <dbReference type="PROSITE" id="PS50011"/>
    </source>
</evidence>
<evidence type="ECO:0000256" key="1">
    <source>
        <dbReference type="SAM" id="MobiDB-lite"/>
    </source>
</evidence>
<dbReference type="InterPro" id="IPR053235">
    <property type="entry name" value="Ser_Thr_kinase"/>
</dbReference>
<organism evidence="3 4">
    <name type="scientific">Streblomastix strix</name>
    <dbReference type="NCBI Taxonomy" id="222440"/>
    <lineage>
        <taxon>Eukaryota</taxon>
        <taxon>Metamonada</taxon>
        <taxon>Preaxostyla</taxon>
        <taxon>Oxymonadida</taxon>
        <taxon>Streblomastigidae</taxon>
        <taxon>Streblomastix</taxon>
    </lineage>
</organism>
<dbReference type="InterPro" id="IPR011009">
    <property type="entry name" value="Kinase-like_dom_sf"/>
</dbReference>
<feature type="compositionally biased region" description="Polar residues" evidence="1">
    <location>
        <begin position="463"/>
        <end position="474"/>
    </location>
</feature>
<feature type="region of interest" description="Disordered" evidence="1">
    <location>
        <begin position="1"/>
        <end position="29"/>
    </location>
</feature>
<dbReference type="EMBL" id="SNRW01004842">
    <property type="protein sequence ID" value="KAA6386363.1"/>
    <property type="molecule type" value="Genomic_DNA"/>
</dbReference>
<evidence type="ECO:0000313" key="3">
    <source>
        <dbReference type="EMBL" id="KAA6386363.1"/>
    </source>
</evidence>
<sequence length="485" mass="56128">QQEQNDDQYEFFDLERENQSENESEQENDSDIDNCVLAGLCGQQRPIGIRPNIRVLSDVEIVDLLYQICLGLDYLHSVGVIHCDLKGQNILLNHTLIETHYPLIKEIQSSDSFQSSQYQSAQLQSQSVPIPSNSPVLLQSQIVSYPSSSQLSFHYPYNNQSSQQTPFIPRLFRSTFSPLYLPQFQSTHEYFIQDLNSNKLRSQQISANSQVYTRTYKFMQTRALISDFGQSMLIFADRKGNHGLIHKEKDSSIHITQHKQIHSHTGTVDYMSPELLRDPQHPCNEKSDIWSLGVCLYLMMFASLPFKGNSQEEITEKIIQFTSPNVPPRPNYPFIDPWEQEREQIRREREKKQKNNQQKDRNVLKDKDMDIDYEQDNLNEEQVSDQVESNRTSKQQQDDDQSINYDDHSRDQQPAFARSSELCEILRAAMHPQPHRRPSVRTILAFINRSSLSPFINNAHISQHQSVTSPAPTNNEKEIASLLDN</sequence>
<reference evidence="3 4" key="1">
    <citation type="submission" date="2019-03" db="EMBL/GenBank/DDBJ databases">
        <title>Single cell metagenomics reveals metabolic interactions within the superorganism composed of flagellate Streblomastix strix and complex community of Bacteroidetes bacteria on its surface.</title>
        <authorList>
            <person name="Treitli S.C."/>
            <person name="Kolisko M."/>
            <person name="Husnik F."/>
            <person name="Keeling P."/>
            <person name="Hampl V."/>
        </authorList>
    </citation>
    <scope>NUCLEOTIDE SEQUENCE [LARGE SCALE GENOMIC DNA]</scope>
    <source>
        <strain evidence="3">ST1C</strain>
    </source>
</reference>
<protein>
    <recommendedName>
        <fullName evidence="2">Protein kinase domain-containing protein</fullName>
    </recommendedName>
</protein>
<dbReference type="GO" id="GO:0005737">
    <property type="term" value="C:cytoplasm"/>
    <property type="evidence" value="ECO:0007669"/>
    <property type="project" value="TreeGrafter"/>
</dbReference>
<dbReference type="SUPFAM" id="SSF56112">
    <property type="entry name" value="Protein kinase-like (PK-like)"/>
    <property type="match status" value="1"/>
</dbReference>
<feature type="compositionally biased region" description="Basic and acidic residues" evidence="1">
    <location>
        <begin position="345"/>
        <end position="370"/>
    </location>
</feature>
<feature type="region of interest" description="Disordered" evidence="1">
    <location>
        <begin position="345"/>
        <end position="416"/>
    </location>
</feature>